<name>A0AAN7CP61_9PEZI</name>
<reference evidence="2" key="2">
    <citation type="submission" date="2023-05" db="EMBL/GenBank/DDBJ databases">
        <authorList>
            <consortium name="Lawrence Berkeley National Laboratory"/>
            <person name="Steindorff A."/>
            <person name="Hensen N."/>
            <person name="Bonometti L."/>
            <person name="Westerberg I."/>
            <person name="Brannstrom I.O."/>
            <person name="Guillou S."/>
            <person name="Cros-Aarteil S."/>
            <person name="Calhoun S."/>
            <person name="Haridas S."/>
            <person name="Kuo A."/>
            <person name="Mondo S."/>
            <person name="Pangilinan J."/>
            <person name="Riley R."/>
            <person name="Labutti K."/>
            <person name="Andreopoulos B."/>
            <person name="Lipzen A."/>
            <person name="Chen C."/>
            <person name="Yanf M."/>
            <person name="Daum C."/>
            <person name="Ng V."/>
            <person name="Clum A."/>
            <person name="Ohm R."/>
            <person name="Martin F."/>
            <person name="Silar P."/>
            <person name="Natvig D."/>
            <person name="Lalanne C."/>
            <person name="Gautier V."/>
            <person name="Ament-Velasquez S.L."/>
            <person name="Kruys A."/>
            <person name="Hutchinson M.I."/>
            <person name="Powell A.J."/>
            <person name="Barry K."/>
            <person name="Miller A.N."/>
            <person name="Grigoriev I.V."/>
            <person name="Debuchy R."/>
            <person name="Gladieux P."/>
            <person name="Thoren M.H."/>
            <person name="Johannesson H."/>
        </authorList>
    </citation>
    <scope>NUCLEOTIDE SEQUENCE</scope>
    <source>
        <strain evidence="2">CBS 359.72</strain>
    </source>
</reference>
<dbReference type="AlphaFoldDB" id="A0AAN7CP61"/>
<feature type="domain" description="SGNH hydrolase-type esterase" evidence="1">
    <location>
        <begin position="131"/>
        <end position="293"/>
    </location>
</feature>
<dbReference type="InterPro" id="IPR036514">
    <property type="entry name" value="SGNH_hydro_sf"/>
</dbReference>
<evidence type="ECO:0000313" key="3">
    <source>
        <dbReference type="Proteomes" id="UP001303647"/>
    </source>
</evidence>
<dbReference type="InterPro" id="IPR013830">
    <property type="entry name" value="SGNH_hydro"/>
</dbReference>
<dbReference type="EMBL" id="MU857693">
    <property type="protein sequence ID" value="KAK4245709.1"/>
    <property type="molecule type" value="Genomic_DNA"/>
</dbReference>
<dbReference type="Pfam" id="PF13472">
    <property type="entry name" value="Lipase_GDSL_2"/>
    <property type="match status" value="1"/>
</dbReference>
<gene>
    <name evidence="2" type="ORF">C7999DRAFT_42793</name>
</gene>
<reference evidence="2" key="1">
    <citation type="journal article" date="2023" name="Mol. Phylogenet. Evol.">
        <title>Genome-scale phylogeny and comparative genomics of the fungal order Sordariales.</title>
        <authorList>
            <person name="Hensen N."/>
            <person name="Bonometti L."/>
            <person name="Westerberg I."/>
            <person name="Brannstrom I.O."/>
            <person name="Guillou S."/>
            <person name="Cros-Aarteil S."/>
            <person name="Calhoun S."/>
            <person name="Haridas S."/>
            <person name="Kuo A."/>
            <person name="Mondo S."/>
            <person name="Pangilinan J."/>
            <person name="Riley R."/>
            <person name="LaButti K."/>
            <person name="Andreopoulos B."/>
            <person name="Lipzen A."/>
            <person name="Chen C."/>
            <person name="Yan M."/>
            <person name="Daum C."/>
            <person name="Ng V."/>
            <person name="Clum A."/>
            <person name="Steindorff A."/>
            <person name="Ohm R.A."/>
            <person name="Martin F."/>
            <person name="Silar P."/>
            <person name="Natvig D.O."/>
            <person name="Lalanne C."/>
            <person name="Gautier V."/>
            <person name="Ament-Velasquez S.L."/>
            <person name="Kruys A."/>
            <person name="Hutchinson M.I."/>
            <person name="Powell A.J."/>
            <person name="Barry K."/>
            <person name="Miller A.N."/>
            <person name="Grigoriev I.V."/>
            <person name="Debuchy R."/>
            <person name="Gladieux P."/>
            <person name="Hiltunen Thoren M."/>
            <person name="Johannesson H."/>
        </authorList>
    </citation>
    <scope>NUCLEOTIDE SEQUENCE</scope>
    <source>
        <strain evidence="2">CBS 359.72</strain>
    </source>
</reference>
<dbReference type="Proteomes" id="UP001303647">
    <property type="component" value="Unassembled WGS sequence"/>
</dbReference>
<dbReference type="SUPFAM" id="SSF52266">
    <property type="entry name" value="SGNH hydrolase"/>
    <property type="match status" value="1"/>
</dbReference>
<evidence type="ECO:0000259" key="1">
    <source>
        <dbReference type="Pfam" id="PF13472"/>
    </source>
</evidence>
<dbReference type="Gene3D" id="3.40.50.1110">
    <property type="entry name" value="SGNH hydrolase"/>
    <property type="match status" value="1"/>
</dbReference>
<protein>
    <recommendedName>
        <fullName evidence="1">SGNH hydrolase-type esterase domain-containing protein</fullName>
    </recommendedName>
</protein>
<organism evidence="2 3">
    <name type="scientific">Corynascus novoguineensis</name>
    <dbReference type="NCBI Taxonomy" id="1126955"/>
    <lineage>
        <taxon>Eukaryota</taxon>
        <taxon>Fungi</taxon>
        <taxon>Dikarya</taxon>
        <taxon>Ascomycota</taxon>
        <taxon>Pezizomycotina</taxon>
        <taxon>Sordariomycetes</taxon>
        <taxon>Sordariomycetidae</taxon>
        <taxon>Sordariales</taxon>
        <taxon>Chaetomiaceae</taxon>
        <taxon>Corynascus</taxon>
    </lineage>
</organism>
<comment type="caution">
    <text evidence="2">The sequence shown here is derived from an EMBL/GenBank/DDBJ whole genome shotgun (WGS) entry which is preliminary data.</text>
</comment>
<keyword evidence="3" id="KW-1185">Reference proteome</keyword>
<evidence type="ECO:0000313" key="2">
    <source>
        <dbReference type="EMBL" id="KAK4245709.1"/>
    </source>
</evidence>
<proteinExistence type="predicted"/>
<sequence>MHVTTNPVTDFQTTTTAQQLNEMESILADLRPIAKFKVRSHETSKTVHIPLLLRQSHSSSQDPTVVLLGDSMFERMTTTGESPNLVAPWPSPAMMSDDKMHALFDLDGKEVERTEGKIEKENERNNGRRLHGVFNAGVGGDRIQNLAYRLVGSGNDANADTETGEINLPGLLPVLAARGTAKVWVVHAGTNNLSPKKGLSDGDADALRRVVGAVLQANPEKGRCKVLVTGLFYRRDVSKELVDLANDKVKRAVEMLQEQCGTERVTYLPPAAAVKPEEHLVDHVHLSLDGYQLWAEELFPKVASILDSVGR</sequence>
<accession>A0AAN7CP61</accession>